<gene>
    <name evidence="12" type="primary">LOC118418416</name>
</gene>
<keyword evidence="4" id="KW-0297">G-protein coupled receptor</keyword>
<proteinExistence type="predicted"/>
<feature type="domain" description="G-protein coupled receptors family 1 profile" evidence="10">
    <location>
        <begin position="1"/>
        <end position="265"/>
    </location>
</feature>
<evidence type="ECO:0000259" key="10">
    <source>
        <dbReference type="PROSITE" id="PS50262"/>
    </source>
</evidence>
<keyword evidence="2 9" id="KW-0812">Transmembrane</keyword>
<dbReference type="PROSITE" id="PS50262">
    <property type="entry name" value="G_PROTEIN_RECEP_F1_2"/>
    <property type="match status" value="1"/>
</dbReference>
<feature type="region of interest" description="Disordered" evidence="8">
    <location>
        <begin position="115"/>
        <end position="137"/>
    </location>
</feature>
<dbReference type="SUPFAM" id="SSF81321">
    <property type="entry name" value="Family A G protein-coupled receptor-like"/>
    <property type="match status" value="1"/>
</dbReference>
<evidence type="ECO:0000256" key="3">
    <source>
        <dbReference type="ARBA" id="ARBA00022989"/>
    </source>
</evidence>
<dbReference type="GeneID" id="118418416"/>
<dbReference type="RefSeq" id="XP_035680206.1">
    <property type="nucleotide sequence ID" value="XM_035824313.1"/>
</dbReference>
<dbReference type="GO" id="GO:0004930">
    <property type="term" value="F:G protein-coupled receptor activity"/>
    <property type="evidence" value="ECO:0007669"/>
    <property type="project" value="UniProtKB-KW"/>
</dbReference>
<comment type="subcellular location">
    <subcellularLocation>
        <location evidence="1">Membrane</location>
        <topology evidence="1">Multi-pass membrane protein</topology>
    </subcellularLocation>
</comment>
<evidence type="ECO:0000256" key="6">
    <source>
        <dbReference type="ARBA" id="ARBA00023170"/>
    </source>
</evidence>
<keyword evidence="7" id="KW-0807">Transducer</keyword>
<dbReference type="AlphaFoldDB" id="A0A9J7MV99"/>
<dbReference type="Gene3D" id="1.20.1070.10">
    <property type="entry name" value="Rhodopsin 7-helix transmembrane proteins"/>
    <property type="match status" value="1"/>
</dbReference>
<feature type="transmembrane region" description="Helical" evidence="9">
    <location>
        <begin position="205"/>
        <end position="223"/>
    </location>
</feature>
<protein>
    <submittedName>
        <fullName evidence="12">Muscarinic acetylcholine receptor DM1-like</fullName>
    </submittedName>
</protein>
<reference evidence="12" key="2">
    <citation type="submission" date="2025-08" db="UniProtKB">
        <authorList>
            <consortium name="RefSeq"/>
        </authorList>
    </citation>
    <scope>IDENTIFICATION</scope>
    <source>
        <strain evidence="12">S238N-H82</strain>
        <tissue evidence="12">Testes</tissue>
    </source>
</reference>
<dbReference type="Proteomes" id="UP000001554">
    <property type="component" value="Chromosome 6"/>
</dbReference>
<keyword evidence="5 9" id="KW-0472">Membrane</keyword>
<accession>A0A9J7MV99</accession>
<dbReference type="InterPro" id="IPR017452">
    <property type="entry name" value="GPCR_Rhodpsn_7TM"/>
</dbReference>
<dbReference type="GO" id="GO:0016020">
    <property type="term" value="C:membrane"/>
    <property type="evidence" value="ECO:0007669"/>
    <property type="project" value="UniProtKB-SubCell"/>
</dbReference>
<feature type="compositionally biased region" description="Low complexity" evidence="8">
    <location>
        <begin position="50"/>
        <end position="101"/>
    </location>
</feature>
<evidence type="ECO:0000256" key="4">
    <source>
        <dbReference type="ARBA" id="ARBA00023040"/>
    </source>
</evidence>
<evidence type="ECO:0000313" key="11">
    <source>
        <dbReference type="Proteomes" id="UP000001554"/>
    </source>
</evidence>
<feature type="transmembrane region" description="Helical" evidence="9">
    <location>
        <begin position="6"/>
        <end position="27"/>
    </location>
</feature>
<dbReference type="PANTHER" id="PTHR24238">
    <property type="entry name" value="G-PROTEIN COUPLED RECEPTOR"/>
    <property type="match status" value="1"/>
</dbReference>
<evidence type="ECO:0000256" key="2">
    <source>
        <dbReference type="ARBA" id="ARBA00022692"/>
    </source>
</evidence>
<reference evidence="11" key="1">
    <citation type="journal article" date="2020" name="Nat. Ecol. Evol.">
        <title>Deeply conserved synteny resolves early events in vertebrate evolution.</title>
        <authorList>
            <person name="Simakov O."/>
            <person name="Marletaz F."/>
            <person name="Yue J.X."/>
            <person name="O'Connell B."/>
            <person name="Jenkins J."/>
            <person name="Brandt A."/>
            <person name="Calef R."/>
            <person name="Tung C.H."/>
            <person name="Huang T.K."/>
            <person name="Schmutz J."/>
            <person name="Satoh N."/>
            <person name="Yu J.K."/>
            <person name="Putnam N.H."/>
            <person name="Green R.E."/>
            <person name="Rokhsar D.S."/>
        </authorList>
    </citation>
    <scope>NUCLEOTIDE SEQUENCE [LARGE SCALE GENOMIC DNA]</scope>
    <source>
        <strain evidence="11">S238N-H82</strain>
    </source>
</reference>
<evidence type="ECO:0000256" key="8">
    <source>
        <dbReference type="SAM" id="MobiDB-lite"/>
    </source>
</evidence>
<feature type="region of interest" description="Disordered" evidence="8">
    <location>
        <begin position="50"/>
        <end position="102"/>
    </location>
</feature>
<evidence type="ECO:0000256" key="9">
    <source>
        <dbReference type="SAM" id="Phobius"/>
    </source>
</evidence>
<dbReference type="InterPro" id="IPR000276">
    <property type="entry name" value="GPCR_Rhodpsn"/>
</dbReference>
<evidence type="ECO:0000256" key="5">
    <source>
        <dbReference type="ARBA" id="ARBA00023136"/>
    </source>
</evidence>
<dbReference type="KEGG" id="bfo:118418416"/>
<dbReference type="OrthoDB" id="6109871at2759"/>
<dbReference type="PANTHER" id="PTHR24238:SF47">
    <property type="entry name" value="ECDYSTEROIDS_DOPAMINE RECEPTOR-RELATED"/>
    <property type="match status" value="1"/>
</dbReference>
<sequence length="287" mass="31216">MSRMYYGVTAAIFVSAVVVMGVLYALVYKYVRDLVQPGASHIPLGALSSNQRSSLSSNQRSSFSSNQPSSLSSNQRSSFSSNQPSSLSSNQRSSFSSNQRPAFSSLKLKRSRVASLSDVMEESPNRDDSGRPAEFSAEGGAALSRLEEYPQHGRDGGSAVELSAGDHAALSRLAARRLTLQLNLPARRPSLPPSAVQHHYRVAKLFLLVTSVFAVSWVPYWGVSLHGLLVDPAPPVLRGGTVATRAAEFFRQLHFASNAANPVIYAFCHGTFRDRVVRMLTCRRQGN</sequence>
<keyword evidence="3 9" id="KW-1133">Transmembrane helix</keyword>
<evidence type="ECO:0000256" key="1">
    <source>
        <dbReference type="ARBA" id="ARBA00004141"/>
    </source>
</evidence>
<evidence type="ECO:0000313" key="12">
    <source>
        <dbReference type="RefSeq" id="XP_035680206.1"/>
    </source>
</evidence>
<organism evidence="11 12">
    <name type="scientific">Branchiostoma floridae</name>
    <name type="common">Florida lancelet</name>
    <name type="synonym">Amphioxus</name>
    <dbReference type="NCBI Taxonomy" id="7739"/>
    <lineage>
        <taxon>Eukaryota</taxon>
        <taxon>Metazoa</taxon>
        <taxon>Chordata</taxon>
        <taxon>Cephalochordata</taxon>
        <taxon>Leptocardii</taxon>
        <taxon>Amphioxiformes</taxon>
        <taxon>Branchiostomatidae</taxon>
        <taxon>Branchiostoma</taxon>
    </lineage>
</organism>
<dbReference type="PRINTS" id="PR00237">
    <property type="entry name" value="GPCRRHODOPSN"/>
</dbReference>
<keyword evidence="6" id="KW-0675">Receptor</keyword>
<name>A0A9J7MV99_BRAFL</name>
<evidence type="ECO:0000256" key="7">
    <source>
        <dbReference type="ARBA" id="ARBA00023224"/>
    </source>
</evidence>
<keyword evidence="11" id="KW-1185">Reference proteome</keyword>